<dbReference type="AlphaFoldDB" id="A0A6J5JC24"/>
<dbReference type="Pfam" id="PF00583">
    <property type="entry name" value="Acetyltransf_1"/>
    <property type="match status" value="1"/>
</dbReference>
<evidence type="ECO:0000256" key="1">
    <source>
        <dbReference type="ARBA" id="ARBA00022679"/>
    </source>
</evidence>
<protein>
    <submittedName>
        <fullName evidence="4">GNAT family acetyltransferase</fullName>
    </submittedName>
</protein>
<dbReference type="EMBL" id="CABWIK020000021">
    <property type="protein sequence ID" value="CAB3969332.1"/>
    <property type="molecule type" value="Genomic_DNA"/>
</dbReference>
<dbReference type="PANTHER" id="PTHR43800:SF1">
    <property type="entry name" value="PEPTIDYL-LYSINE N-ACETYLTRANSFERASE YJAB"/>
    <property type="match status" value="1"/>
</dbReference>
<dbReference type="Proteomes" id="UP000494322">
    <property type="component" value="Unassembled WGS sequence"/>
</dbReference>
<dbReference type="PROSITE" id="PS51186">
    <property type="entry name" value="GNAT"/>
    <property type="match status" value="1"/>
</dbReference>
<reference evidence="4 5" key="1">
    <citation type="submission" date="2020-04" db="EMBL/GenBank/DDBJ databases">
        <authorList>
            <person name="Depoorter E."/>
        </authorList>
    </citation>
    <scope>NUCLEOTIDE SEQUENCE [LARGE SCALE GENOMIC DNA]</scope>
    <source>
        <strain evidence="4 5">BCC0132</strain>
    </source>
</reference>
<evidence type="ECO:0000313" key="5">
    <source>
        <dbReference type="Proteomes" id="UP000494322"/>
    </source>
</evidence>
<evidence type="ECO:0000256" key="2">
    <source>
        <dbReference type="ARBA" id="ARBA00023315"/>
    </source>
</evidence>
<dbReference type="InterPro" id="IPR016181">
    <property type="entry name" value="Acyl_CoA_acyltransferase"/>
</dbReference>
<sequence length="175" mass="19178">MTASILIRPATREDAAAMAAVEVAAAQRFRAIGMTHIADAEPTDAAAVRVRIDDGRAYVAVDPQGTCVGFAFYRLLDAQRLYLEELDVEPSHAGQRIGARLIEQVMARAAQEGIAEIVLSTFRDAPWNAPYYARLGFSIVDDAALDDALRAIRAHHVALGLDETQRVFMRADVRR</sequence>
<feature type="domain" description="N-acetyltransferase" evidence="3">
    <location>
        <begin position="5"/>
        <end position="164"/>
    </location>
</feature>
<dbReference type="Gene3D" id="3.40.630.30">
    <property type="match status" value="1"/>
</dbReference>
<proteinExistence type="predicted"/>
<dbReference type="SUPFAM" id="SSF55729">
    <property type="entry name" value="Acyl-CoA N-acyltransferases (Nat)"/>
    <property type="match status" value="1"/>
</dbReference>
<gene>
    <name evidence="4" type="ORF">BCO9919_03723</name>
</gene>
<dbReference type="CDD" id="cd04301">
    <property type="entry name" value="NAT_SF"/>
    <property type="match status" value="1"/>
</dbReference>
<keyword evidence="1 4" id="KW-0808">Transferase</keyword>
<accession>A0A6J5JC24</accession>
<evidence type="ECO:0000313" key="4">
    <source>
        <dbReference type="EMBL" id="CAB3969332.1"/>
    </source>
</evidence>
<dbReference type="InterPro" id="IPR000182">
    <property type="entry name" value="GNAT_dom"/>
</dbReference>
<dbReference type="RefSeq" id="WP_175238907.1">
    <property type="nucleotide sequence ID" value="NZ_CABWIK020000021.1"/>
</dbReference>
<dbReference type="GO" id="GO:0016747">
    <property type="term" value="F:acyltransferase activity, transferring groups other than amino-acyl groups"/>
    <property type="evidence" value="ECO:0007669"/>
    <property type="project" value="InterPro"/>
</dbReference>
<evidence type="ECO:0000259" key="3">
    <source>
        <dbReference type="PROSITE" id="PS51186"/>
    </source>
</evidence>
<keyword evidence="2" id="KW-0012">Acyltransferase</keyword>
<dbReference type="PANTHER" id="PTHR43800">
    <property type="entry name" value="PEPTIDYL-LYSINE N-ACETYLTRANSFERASE YJAB"/>
    <property type="match status" value="1"/>
</dbReference>
<organism evidence="4 5">
    <name type="scientific">Burkholderia cenocepacia</name>
    <dbReference type="NCBI Taxonomy" id="95486"/>
    <lineage>
        <taxon>Bacteria</taxon>
        <taxon>Pseudomonadati</taxon>
        <taxon>Pseudomonadota</taxon>
        <taxon>Betaproteobacteria</taxon>
        <taxon>Burkholderiales</taxon>
        <taxon>Burkholderiaceae</taxon>
        <taxon>Burkholderia</taxon>
        <taxon>Burkholderia cepacia complex</taxon>
    </lineage>
</organism>
<name>A0A6J5JC24_9BURK</name>